<name>A0A9Q1I202_CONCO</name>
<evidence type="ECO:0000259" key="13">
    <source>
        <dbReference type="Pfam" id="PF00370"/>
    </source>
</evidence>
<dbReference type="InterPro" id="IPR018484">
    <property type="entry name" value="FGGY_N"/>
</dbReference>
<dbReference type="InterPro" id="IPR043129">
    <property type="entry name" value="ATPase_NBD"/>
</dbReference>
<dbReference type="EC" id="2.7.1.14" evidence="10"/>
<keyword evidence="7" id="KW-0067">ATP-binding</keyword>
<dbReference type="Proteomes" id="UP001152803">
    <property type="component" value="Unassembled WGS sequence"/>
</dbReference>
<reference evidence="14" key="1">
    <citation type="journal article" date="2023" name="Science">
        <title>Genome structures resolve the early diversification of teleost fishes.</title>
        <authorList>
            <person name="Parey E."/>
            <person name="Louis A."/>
            <person name="Montfort J."/>
            <person name="Bouchez O."/>
            <person name="Roques C."/>
            <person name="Iampietro C."/>
            <person name="Lluch J."/>
            <person name="Castinel A."/>
            <person name="Donnadieu C."/>
            <person name="Desvignes T."/>
            <person name="Floi Bucao C."/>
            <person name="Jouanno E."/>
            <person name="Wen M."/>
            <person name="Mejri S."/>
            <person name="Dirks R."/>
            <person name="Jansen H."/>
            <person name="Henkel C."/>
            <person name="Chen W.J."/>
            <person name="Zahm M."/>
            <person name="Cabau C."/>
            <person name="Klopp C."/>
            <person name="Thompson A.W."/>
            <person name="Robinson-Rechavi M."/>
            <person name="Braasch I."/>
            <person name="Lecointre G."/>
            <person name="Bobe J."/>
            <person name="Postlethwait J.H."/>
            <person name="Berthelot C."/>
            <person name="Roest Crollius H."/>
            <person name="Guiguen Y."/>
        </authorList>
    </citation>
    <scope>NUCLEOTIDE SEQUENCE</scope>
    <source>
        <strain evidence="14">Concon-B</strain>
    </source>
</reference>
<evidence type="ECO:0000256" key="10">
    <source>
        <dbReference type="ARBA" id="ARBA00066341"/>
    </source>
</evidence>
<dbReference type="Gene3D" id="3.30.420.40">
    <property type="match status" value="2"/>
</dbReference>
<keyword evidence="6" id="KW-0418">Kinase</keyword>
<dbReference type="FunFam" id="3.30.420.40:FF:000132">
    <property type="entry name" value="Sedoheptulokinase"/>
    <property type="match status" value="1"/>
</dbReference>
<dbReference type="GO" id="GO:0006071">
    <property type="term" value="P:glycerol metabolic process"/>
    <property type="evidence" value="ECO:0007669"/>
    <property type="project" value="TreeGrafter"/>
</dbReference>
<gene>
    <name evidence="14" type="ORF">COCON_G00075340</name>
</gene>
<sequence>MAEIFGLGKVSSKHVGELVFDIMALSSSSYKYVLGMDFGTTSIKVVLIDTQSKEITDSYTLPTKADSSNTVEHAKEQDPERIIDTLNQCIAALPRDKLQNVTKIGVSGQMHGVMFWKAGTGCSWGTRDAVHMFWPSETSQLTTWQDGRCSSDFLSTLPQPNSHLSVATGFGCATIFWHLRHRPEFLAEFTSAGTIHDYVVAMLCGLDKCLMSTQNAASWGYFNTRSHQWNLDILEDSGFPVHLLPDPVQSGCYAGLSCAEWHGIPLQTPVAAALGDFQCSVYSCMTDRTSAVLNVSTSAQLTYAMPAGFEPPTTPDPSSPVSYFPYFDGTYLAVAASLNGGNVMATFVEMLTSWMKELGTDVDDSTIYSRLIKAALDQESSDLTVSPTIFGERHNTSSLGQVCNISVSNISVGQVTRALCRGIMDNLASMLPPEALLESGVTQIMGSGSALSRNEVLRQEAERAFPLPVLFGKDVDSAVGAAMIVIDRS</sequence>
<comment type="similarity">
    <text evidence="2">Belongs to the FGGY kinase family.</text>
</comment>
<dbReference type="GO" id="GO:0050277">
    <property type="term" value="F:sedoheptulokinase activity"/>
    <property type="evidence" value="ECO:0007669"/>
    <property type="project" value="UniProtKB-EC"/>
</dbReference>
<comment type="caution">
    <text evidence="14">The sequence shown here is derived from an EMBL/GenBank/DDBJ whole genome shotgun (WGS) entry which is preliminary data.</text>
</comment>
<dbReference type="SUPFAM" id="SSF53067">
    <property type="entry name" value="Actin-like ATPase domain"/>
    <property type="match status" value="1"/>
</dbReference>
<evidence type="ECO:0000256" key="6">
    <source>
        <dbReference type="ARBA" id="ARBA00022777"/>
    </source>
</evidence>
<evidence type="ECO:0000256" key="11">
    <source>
        <dbReference type="ARBA" id="ARBA00069425"/>
    </source>
</evidence>
<dbReference type="PANTHER" id="PTHR10196:SF67">
    <property type="entry name" value="SEDOHEPTULOKINASE"/>
    <property type="match status" value="1"/>
</dbReference>
<dbReference type="CDD" id="cd07777">
    <property type="entry name" value="ASKHA_NBD_FGGY_SHK"/>
    <property type="match status" value="1"/>
</dbReference>
<evidence type="ECO:0000256" key="12">
    <source>
        <dbReference type="ARBA" id="ARBA00076706"/>
    </source>
</evidence>
<evidence type="ECO:0000313" key="15">
    <source>
        <dbReference type="Proteomes" id="UP001152803"/>
    </source>
</evidence>
<evidence type="ECO:0000256" key="5">
    <source>
        <dbReference type="ARBA" id="ARBA00022741"/>
    </source>
</evidence>
<dbReference type="PANTHER" id="PTHR10196">
    <property type="entry name" value="SUGAR KINASE"/>
    <property type="match status" value="1"/>
</dbReference>
<evidence type="ECO:0000256" key="2">
    <source>
        <dbReference type="ARBA" id="ARBA00009156"/>
    </source>
</evidence>
<dbReference type="OrthoDB" id="10264182at2759"/>
<evidence type="ECO:0000256" key="4">
    <source>
        <dbReference type="ARBA" id="ARBA00022679"/>
    </source>
</evidence>
<dbReference type="FunFam" id="3.30.420.40:FF:000111">
    <property type="entry name" value="Sedoheptulokinase"/>
    <property type="match status" value="1"/>
</dbReference>
<evidence type="ECO:0000256" key="8">
    <source>
        <dbReference type="ARBA" id="ARBA00052736"/>
    </source>
</evidence>
<evidence type="ECO:0000256" key="9">
    <source>
        <dbReference type="ARBA" id="ARBA00057196"/>
    </source>
</evidence>
<protein>
    <recommendedName>
        <fullName evidence="11">Sedoheptulokinase</fullName>
        <ecNumber evidence="10">2.7.1.14</ecNumber>
    </recommendedName>
    <alternativeName>
        <fullName evidence="12">Carbohydrate kinase-like protein</fullName>
    </alternativeName>
</protein>
<dbReference type="GO" id="GO:0005524">
    <property type="term" value="F:ATP binding"/>
    <property type="evidence" value="ECO:0007669"/>
    <property type="project" value="UniProtKB-KW"/>
</dbReference>
<dbReference type="EMBL" id="JAFJMO010000005">
    <property type="protein sequence ID" value="KAJ8275782.1"/>
    <property type="molecule type" value="Genomic_DNA"/>
</dbReference>
<evidence type="ECO:0000256" key="3">
    <source>
        <dbReference type="ARBA" id="ARBA00022490"/>
    </source>
</evidence>
<dbReference type="GO" id="GO:0006098">
    <property type="term" value="P:pentose-phosphate shunt"/>
    <property type="evidence" value="ECO:0007669"/>
    <property type="project" value="UniProtKB-ARBA"/>
</dbReference>
<evidence type="ECO:0000256" key="7">
    <source>
        <dbReference type="ARBA" id="ARBA00022840"/>
    </source>
</evidence>
<evidence type="ECO:0000313" key="14">
    <source>
        <dbReference type="EMBL" id="KAJ8275782.1"/>
    </source>
</evidence>
<comment type="catalytic activity">
    <reaction evidence="8">
        <text>sedoheptulose + ATP = D-sedoheptulose 7-phosphate + ADP + H(+)</text>
        <dbReference type="Rhea" id="RHEA:23844"/>
        <dbReference type="ChEBI" id="CHEBI:15378"/>
        <dbReference type="ChEBI" id="CHEBI:16802"/>
        <dbReference type="ChEBI" id="CHEBI:30616"/>
        <dbReference type="ChEBI" id="CHEBI:57483"/>
        <dbReference type="ChEBI" id="CHEBI:456216"/>
        <dbReference type="EC" id="2.7.1.14"/>
    </reaction>
</comment>
<proteinExistence type="inferred from homology"/>
<dbReference type="Pfam" id="PF00370">
    <property type="entry name" value="FGGY_N"/>
    <property type="match status" value="1"/>
</dbReference>
<keyword evidence="5" id="KW-0547">Nucleotide-binding</keyword>
<organism evidence="14 15">
    <name type="scientific">Conger conger</name>
    <name type="common">Conger eel</name>
    <name type="synonym">Muraena conger</name>
    <dbReference type="NCBI Taxonomy" id="82655"/>
    <lineage>
        <taxon>Eukaryota</taxon>
        <taxon>Metazoa</taxon>
        <taxon>Chordata</taxon>
        <taxon>Craniata</taxon>
        <taxon>Vertebrata</taxon>
        <taxon>Euteleostomi</taxon>
        <taxon>Actinopterygii</taxon>
        <taxon>Neopterygii</taxon>
        <taxon>Teleostei</taxon>
        <taxon>Anguilliformes</taxon>
        <taxon>Congridae</taxon>
        <taxon>Conger</taxon>
    </lineage>
</organism>
<keyword evidence="3" id="KW-0963">Cytoplasm</keyword>
<keyword evidence="4" id="KW-0808">Transferase</keyword>
<dbReference type="GO" id="GO:0071222">
    <property type="term" value="P:cellular response to lipopolysaccharide"/>
    <property type="evidence" value="ECO:0007669"/>
    <property type="project" value="UniProtKB-ARBA"/>
</dbReference>
<dbReference type="AlphaFoldDB" id="A0A9Q1I202"/>
<comment type="function">
    <text evidence="9">Acts as a modulator of macrophage activation through control of glucose metabolism.</text>
</comment>
<keyword evidence="15" id="KW-1185">Reference proteome</keyword>
<comment type="subcellular location">
    <subcellularLocation>
        <location evidence="1">Cytoplasm</location>
    </subcellularLocation>
</comment>
<feature type="domain" description="Carbohydrate kinase FGGY N-terminal" evidence="13">
    <location>
        <begin position="32"/>
        <end position="280"/>
    </location>
</feature>
<accession>A0A9Q1I202</accession>
<evidence type="ECO:0000256" key="1">
    <source>
        <dbReference type="ARBA" id="ARBA00004496"/>
    </source>
</evidence>
<dbReference type="GO" id="GO:0005829">
    <property type="term" value="C:cytosol"/>
    <property type="evidence" value="ECO:0007669"/>
    <property type="project" value="TreeGrafter"/>
</dbReference>